<feature type="domain" description="DUF4350" evidence="1">
    <location>
        <begin position="42"/>
        <end position="236"/>
    </location>
</feature>
<protein>
    <recommendedName>
        <fullName evidence="1">DUF4350 domain-containing protein</fullName>
    </recommendedName>
</protein>
<proteinExistence type="predicted"/>
<dbReference type="KEGG" id="pstt:CH92_05115"/>
<dbReference type="OrthoDB" id="6638317at2"/>
<dbReference type="PATRIC" id="fig|316.77.peg.1017"/>
<organism evidence="2 3">
    <name type="scientific">Stutzerimonas stutzeri</name>
    <name type="common">Pseudomonas stutzeri</name>
    <dbReference type="NCBI Taxonomy" id="316"/>
    <lineage>
        <taxon>Bacteria</taxon>
        <taxon>Pseudomonadati</taxon>
        <taxon>Pseudomonadota</taxon>
        <taxon>Gammaproteobacteria</taxon>
        <taxon>Pseudomonadales</taxon>
        <taxon>Pseudomonadaceae</taxon>
        <taxon>Stutzerimonas</taxon>
    </lineage>
</organism>
<dbReference type="AlphaFoldDB" id="W8QW63"/>
<dbReference type="Pfam" id="PF14258">
    <property type="entry name" value="DUF4350"/>
    <property type="match status" value="1"/>
</dbReference>
<evidence type="ECO:0000259" key="1">
    <source>
        <dbReference type="Pfam" id="PF14258"/>
    </source>
</evidence>
<evidence type="ECO:0000313" key="2">
    <source>
        <dbReference type="EMBL" id="AHL74504.1"/>
    </source>
</evidence>
<dbReference type="RefSeq" id="WP_025240681.1">
    <property type="nucleotide sequence ID" value="NZ_CP007441.1"/>
</dbReference>
<name>W8QW63_STUST</name>
<dbReference type="EMBL" id="CP007441">
    <property type="protein sequence ID" value="AHL74504.1"/>
    <property type="molecule type" value="Genomic_DNA"/>
</dbReference>
<sequence>MSRRRTIGLTVAGALLGALLLFAASKATRYQQVIERGPAPQVRANPYLAAERFLIDRGTAVTHTEGLSGLFEVPPKDRILLLLGERAEMTPGQNARLLEWVNEGGHLVFVAERLWDEHTGKSGDLLLDTLHLQQYETTDDETNEATKQIASDEKHSMLTRLYLENEDAPAYFAFDTDYHLYDAGKRAHAWANSDGATHMLQLKHGKGLITALTDSWIWQNDNIGRYDHAWLLWYLTQDRDVTLAYRTEHDGLSQRLLRYFPEALTALLLMLLFAVWHRAQRQGPIVETADRGRRQLQEHLRASADFLHRHAGQRHLLIGLQRDILRQARRRHSGFEALTYAEQCRVLAKLSRLPTDAIEQALRQPAEKPVSTAEFTNQVARLQSLRNAL</sequence>
<reference evidence="3" key="1">
    <citation type="journal article" date="2014" name="Genome Announc.">
        <title>Complete Genome Sequence of the Highly Transformable Pseudomonas stutzeri Strain 28a24.</title>
        <authorList>
            <person name="Smith B.A."/>
            <person name="Dougherty K.M."/>
            <person name="Baltrus D.A."/>
        </authorList>
    </citation>
    <scope>NUCLEOTIDE SEQUENCE [LARGE SCALE GENOMIC DNA]</scope>
    <source>
        <strain evidence="3">28a24</strain>
    </source>
</reference>
<evidence type="ECO:0000313" key="3">
    <source>
        <dbReference type="Proteomes" id="UP000019522"/>
    </source>
</evidence>
<accession>W8QW63</accession>
<gene>
    <name evidence="2" type="ORF">CH92_05115</name>
</gene>
<dbReference type="InterPro" id="IPR025646">
    <property type="entry name" value="DUF4350"/>
</dbReference>
<reference evidence="2 3" key="2">
    <citation type="submission" date="2014-03" db="EMBL/GenBank/DDBJ databases">
        <authorList>
            <person name="Baltrus D."/>
            <person name="Dougherty K."/>
        </authorList>
    </citation>
    <scope>NUCLEOTIDE SEQUENCE</scope>
    <source>
        <strain evidence="2 3">28a24</strain>
    </source>
</reference>
<dbReference type="Proteomes" id="UP000019522">
    <property type="component" value="Chromosome"/>
</dbReference>